<dbReference type="Ensembl" id="ENSNMLT00000025982.1">
    <property type="protein sequence ID" value="ENSNMLP00000023216.1"/>
    <property type="gene ID" value="ENSNMLG00000014961.1"/>
</dbReference>
<dbReference type="Pfam" id="PF00337">
    <property type="entry name" value="Gal-bind_lectin"/>
    <property type="match status" value="1"/>
</dbReference>
<dbReference type="PANTHER" id="PTHR11346:SF98">
    <property type="entry name" value="GALECTIN-RELATED PROTEIN"/>
    <property type="match status" value="1"/>
</dbReference>
<proteinExistence type="predicted"/>
<dbReference type="InterPro" id="IPR013320">
    <property type="entry name" value="ConA-like_dom_sf"/>
</dbReference>
<evidence type="ECO:0000313" key="6">
    <source>
        <dbReference type="Proteomes" id="UP000694523"/>
    </source>
</evidence>
<dbReference type="SMART" id="SM00908">
    <property type="entry name" value="Gal-bind_lectin"/>
    <property type="match status" value="1"/>
</dbReference>
<feature type="domain" description="Galectin" evidence="4">
    <location>
        <begin position="28"/>
        <end position="161"/>
    </location>
</feature>
<evidence type="ECO:0000256" key="2">
    <source>
        <dbReference type="ARBA" id="ARBA00022734"/>
    </source>
</evidence>
<dbReference type="SUPFAM" id="SSF49899">
    <property type="entry name" value="Concanavalin A-like lectins/glucanases"/>
    <property type="match status" value="1"/>
</dbReference>
<comment type="function">
    <text evidence="1">Does not bind lactose, and may not bind carbohydrates.</text>
</comment>
<reference evidence="5" key="2">
    <citation type="submission" date="2025-09" db="UniProtKB">
        <authorList>
            <consortium name="Ensembl"/>
        </authorList>
    </citation>
    <scope>IDENTIFICATION</scope>
</reference>
<dbReference type="AlphaFoldDB" id="A0A8C6TTX1"/>
<dbReference type="CDD" id="cd00070">
    <property type="entry name" value="GLECT"/>
    <property type="match status" value="1"/>
</dbReference>
<sequence>MERTGNADNKRHGSAASVSLSKNLSVPFRGHISGGLCPGKKLLLVGVVDPKPERFYVALTCGVGSERPPLDVAVEVCVRFRDRQVQRRACVGGVWGSCQSDTPFFPFIRGLPFRMEIHCEQSRLRFFIDGEKLFDFAHRVTCLPEIDTLWVRGSLTLNKLA</sequence>
<accession>A0A8C6TTX1</accession>
<evidence type="ECO:0000256" key="3">
    <source>
        <dbReference type="RuleBase" id="RU102079"/>
    </source>
</evidence>
<dbReference type="PROSITE" id="PS51304">
    <property type="entry name" value="GALECTIN"/>
    <property type="match status" value="1"/>
</dbReference>
<organism evidence="5 6">
    <name type="scientific">Neogobius melanostomus</name>
    <name type="common">round goby</name>
    <dbReference type="NCBI Taxonomy" id="47308"/>
    <lineage>
        <taxon>Eukaryota</taxon>
        <taxon>Metazoa</taxon>
        <taxon>Chordata</taxon>
        <taxon>Craniata</taxon>
        <taxon>Vertebrata</taxon>
        <taxon>Euteleostomi</taxon>
        <taxon>Actinopterygii</taxon>
        <taxon>Neopterygii</taxon>
        <taxon>Teleostei</taxon>
        <taxon>Neoteleostei</taxon>
        <taxon>Acanthomorphata</taxon>
        <taxon>Gobiaria</taxon>
        <taxon>Gobiiformes</taxon>
        <taxon>Gobioidei</taxon>
        <taxon>Gobiidae</taxon>
        <taxon>Benthophilinae</taxon>
        <taxon>Neogobiini</taxon>
        <taxon>Neogobius</taxon>
    </lineage>
</organism>
<dbReference type="InterPro" id="IPR044156">
    <property type="entry name" value="Galectin-like"/>
</dbReference>
<dbReference type="SMART" id="SM00276">
    <property type="entry name" value="GLECT"/>
    <property type="match status" value="1"/>
</dbReference>
<dbReference type="PANTHER" id="PTHR11346">
    <property type="entry name" value="GALECTIN"/>
    <property type="match status" value="1"/>
</dbReference>
<dbReference type="InterPro" id="IPR001079">
    <property type="entry name" value="Galectin_CRD"/>
</dbReference>
<dbReference type="GO" id="GO:0030246">
    <property type="term" value="F:carbohydrate binding"/>
    <property type="evidence" value="ECO:0007669"/>
    <property type="project" value="UniProtKB-UniRule"/>
</dbReference>
<dbReference type="Proteomes" id="UP000694523">
    <property type="component" value="Unplaced"/>
</dbReference>
<keyword evidence="6" id="KW-1185">Reference proteome</keyword>
<evidence type="ECO:0000256" key="1">
    <source>
        <dbReference type="ARBA" id="ARBA00003397"/>
    </source>
</evidence>
<evidence type="ECO:0000313" key="5">
    <source>
        <dbReference type="Ensembl" id="ENSNMLP00000023216.1"/>
    </source>
</evidence>
<evidence type="ECO:0000259" key="4">
    <source>
        <dbReference type="PROSITE" id="PS51304"/>
    </source>
</evidence>
<name>A0A8C6TTX1_9GOBI</name>
<protein>
    <recommendedName>
        <fullName evidence="3">Galectin</fullName>
    </recommendedName>
</protein>
<dbReference type="Gene3D" id="2.60.120.200">
    <property type="match status" value="1"/>
</dbReference>
<keyword evidence="2 3" id="KW-0430">Lectin</keyword>
<reference evidence="5" key="1">
    <citation type="submission" date="2025-08" db="UniProtKB">
        <authorList>
            <consortium name="Ensembl"/>
        </authorList>
    </citation>
    <scope>IDENTIFICATION</scope>
</reference>